<name>A0A5D3WNH1_9BACT</name>
<evidence type="ECO:0000313" key="2">
    <source>
        <dbReference type="Proteomes" id="UP000324159"/>
    </source>
</evidence>
<reference evidence="1 2" key="1">
    <citation type="submission" date="2019-07" db="EMBL/GenBank/DDBJ databases">
        <title>Genomic Encyclopedia of Type Strains, Phase IV (KMG-IV): sequencing the most valuable type-strain genomes for metagenomic binning, comparative biology and taxonomic classification.</title>
        <authorList>
            <person name="Goeker M."/>
        </authorList>
    </citation>
    <scope>NUCLEOTIDE SEQUENCE [LARGE SCALE GENOMIC DNA]</scope>
    <source>
        <strain evidence="1 2">SS015</strain>
    </source>
</reference>
<sequence length="337" mass="39631">MKKLFIHIGRHKTGTSSLQKFLYTNTEYLKKMGFYYPRLAIKGFGHHQFAEQFTPKRLKNKKQLTQEEHKTRQSLLKEIKCCIEKYNVILSSEAFQNCDPQLIKKVVGIYNPIIIVYLREQTGYLISSYAQAIQNTDLTLTIEQYERQIFRAHYDQFLEKWEEAFGRRNLIVRVYDRNMLEGNDIITDFMTQALRVDASLLERISPPTEDQNPSLGCDLIEYKRLLNLSGVPPSRELYQAFRTLATTYNGDRSPMLSLDLYNVMINKYKKCNKRTSEIYLKNGMELKFREQSTFPTETIDNLDRKKIEELTEKLIQILPNIKIPSTETLIQSYTKKS</sequence>
<dbReference type="EMBL" id="VNIB01000001">
    <property type="protein sequence ID" value="TYP00075.1"/>
    <property type="molecule type" value="Genomic_DNA"/>
</dbReference>
<keyword evidence="2" id="KW-1185">Reference proteome</keyword>
<dbReference type="InterPro" id="IPR027417">
    <property type="entry name" value="P-loop_NTPase"/>
</dbReference>
<gene>
    <name evidence="1" type="ORF">EDC39_101235</name>
</gene>
<evidence type="ECO:0008006" key="3">
    <source>
        <dbReference type="Google" id="ProtNLM"/>
    </source>
</evidence>
<comment type="caution">
    <text evidence="1">The sequence shown here is derived from an EMBL/GenBank/DDBJ whole genome shotgun (WGS) entry which is preliminary data.</text>
</comment>
<proteinExistence type="predicted"/>
<evidence type="ECO:0000313" key="1">
    <source>
        <dbReference type="EMBL" id="TYP00075.1"/>
    </source>
</evidence>
<dbReference type="Gene3D" id="3.40.50.300">
    <property type="entry name" value="P-loop containing nucleotide triphosphate hydrolases"/>
    <property type="match status" value="1"/>
</dbReference>
<dbReference type="AlphaFoldDB" id="A0A5D3WNH1"/>
<organism evidence="1 2">
    <name type="scientific">Geothermobacter ehrlichii</name>
    <dbReference type="NCBI Taxonomy" id="213224"/>
    <lineage>
        <taxon>Bacteria</taxon>
        <taxon>Pseudomonadati</taxon>
        <taxon>Thermodesulfobacteriota</taxon>
        <taxon>Desulfuromonadia</taxon>
        <taxon>Desulfuromonadales</taxon>
        <taxon>Geothermobacteraceae</taxon>
        <taxon>Geothermobacter</taxon>
    </lineage>
</organism>
<accession>A0A5D3WNH1</accession>
<protein>
    <recommendedName>
        <fullName evidence="3">Sulfotransferase family protein</fullName>
    </recommendedName>
</protein>
<dbReference type="Proteomes" id="UP000324159">
    <property type="component" value="Unassembled WGS sequence"/>
</dbReference>
<dbReference type="SUPFAM" id="SSF52540">
    <property type="entry name" value="P-loop containing nucleoside triphosphate hydrolases"/>
    <property type="match status" value="1"/>
</dbReference>